<reference evidence="2" key="1">
    <citation type="submission" date="2022-07" db="EMBL/GenBank/DDBJ databases">
        <title>The genome of Lyophyllum shimeji provides insight into the initial evolution of ectomycorrhizal fungal genome.</title>
        <authorList>
            <person name="Kobayashi Y."/>
            <person name="Shibata T."/>
            <person name="Hirakawa H."/>
            <person name="Shigenobu S."/>
            <person name="Nishiyama T."/>
            <person name="Yamada A."/>
            <person name="Hasebe M."/>
            <person name="Kawaguchi M."/>
        </authorList>
    </citation>
    <scope>NUCLEOTIDE SEQUENCE</scope>
    <source>
        <strain evidence="2">AT787</strain>
    </source>
</reference>
<comment type="caution">
    <text evidence="2">The sequence shown here is derived from an EMBL/GenBank/DDBJ whole genome shotgun (WGS) entry which is preliminary data.</text>
</comment>
<dbReference type="Proteomes" id="UP001063166">
    <property type="component" value="Unassembled WGS sequence"/>
</dbReference>
<proteinExistence type="predicted"/>
<dbReference type="AlphaFoldDB" id="A0A9P3PDA4"/>
<gene>
    <name evidence="2" type="ORF">LshimejAT787_0107390</name>
</gene>
<dbReference type="EMBL" id="BRPK01000001">
    <property type="protein sequence ID" value="GLB33855.1"/>
    <property type="molecule type" value="Genomic_DNA"/>
</dbReference>
<feature type="coiled-coil region" evidence="1">
    <location>
        <begin position="353"/>
        <end position="387"/>
    </location>
</feature>
<accession>A0A9P3PDA4</accession>
<evidence type="ECO:0000313" key="2">
    <source>
        <dbReference type="EMBL" id="GLB33855.1"/>
    </source>
</evidence>
<sequence>MADAKATVDALAAKANAVERAAKISFEIREALRKALPAPPEQFFTVMIPGKVVNFADYSKGFDDEGNQTTAVLPTVTQLNQAILCDDMPVLAPIQLGPTGRSVARSYDAALSKLIPAGTTVGVDVKDPKNLTEEEQRYKKAMDYLLSRHPQHPEKTRVQMYTEKQKAYTQAVEAKTKAFREALEKAMNDPRYVSLDQKQQAFNDWVAENARTYRNFMQGAYMDWVVTGMKEEVEYWFAVVDRETAMARVEASKEAMRAAVVHDTDGAVEYQTVRCTPPNWAHLAKKKALSKKNRTRTPEWYSWEISRLEKMNGMLRALKKATPSFPIQPEPPTSQPEQLEGAMTKFLKAREAYQQAAADKNAKDEDKKRLLRELQTVRGELAAEEAKVDRDKVQNLTGKNQEATRKLYEKLQGDDGLVTKILEENEKKIKAYTEELQAVLGGTEKGQTIVDEVAKDLGVPRPLPDPAAQPAGSDEEDYFTAITVEISSSGSEEHSDSKATSTSFGASGGWGLFSASVDASHSESAANASAAMAKNACKISFECMRVDISRSWLRPELFYDADLTVGPNEFISPGFGRLRELMESTSKSAEQELQRYSTFPLYPTAFLLAANIVLEISGETSAIQSHFQSSATSVSASVGYGPFSMHASVSTSAQEADSSCEAIAQGCRITIKSPQIIGWISQMVPALPRIENPVLPV</sequence>
<keyword evidence="1" id="KW-0175">Coiled coil</keyword>
<protein>
    <submittedName>
        <fullName evidence="2">Uncharacterized protein</fullName>
    </submittedName>
</protein>
<evidence type="ECO:0000256" key="1">
    <source>
        <dbReference type="SAM" id="Coils"/>
    </source>
</evidence>
<evidence type="ECO:0000313" key="3">
    <source>
        <dbReference type="Proteomes" id="UP001063166"/>
    </source>
</evidence>
<dbReference type="OrthoDB" id="3261350at2759"/>
<organism evidence="2 3">
    <name type="scientific">Lyophyllum shimeji</name>
    <name type="common">Hon-shimeji</name>
    <name type="synonym">Tricholoma shimeji</name>
    <dbReference type="NCBI Taxonomy" id="47721"/>
    <lineage>
        <taxon>Eukaryota</taxon>
        <taxon>Fungi</taxon>
        <taxon>Dikarya</taxon>
        <taxon>Basidiomycota</taxon>
        <taxon>Agaricomycotina</taxon>
        <taxon>Agaricomycetes</taxon>
        <taxon>Agaricomycetidae</taxon>
        <taxon>Agaricales</taxon>
        <taxon>Tricholomatineae</taxon>
        <taxon>Lyophyllaceae</taxon>
        <taxon>Lyophyllum</taxon>
    </lineage>
</organism>
<name>A0A9P3PDA4_LYOSH</name>
<keyword evidence="3" id="KW-1185">Reference proteome</keyword>